<dbReference type="CDD" id="cd04197">
    <property type="entry name" value="eIF-2B_epsilon_N"/>
    <property type="match status" value="1"/>
</dbReference>
<comment type="subcellular location">
    <subcellularLocation>
        <location evidence="1">Cytoplasm</location>
        <location evidence="1">Cytosol</location>
    </subcellularLocation>
</comment>
<dbReference type="Gene3D" id="1.25.40.180">
    <property type="match status" value="1"/>
</dbReference>
<evidence type="ECO:0000256" key="3">
    <source>
        <dbReference type="ARBA" id="ARBA00022490"/>
    </source>
</evidence>
<keyword evidence="11" id="KW-1185">Reference proteome</keyword>
<dbReference type="GO" id="GO:0003743">
    <property type="term" value="F:translation initiation factor activity"/>
    <property type="evidence" value="ECO:0007669"/>
    <property type="project" value="TreeGrafter"/>
</dbReference>
<dbReference type="EMBL" id="BDGI01000141">
    <property type="protein sequence ID" value="GAV29816.1"/>
    <property type="molecule type" value="Genomic_DNA"/>
</dbReference>
<comment type="similarity">
    <text evidence="2">Belongs to the eIF-2B gamma/epsilon subunits family.</text>
</comment>
<dbReference type="GO" id="GO:0031369">
    <property type="term" value="F:translation initiation factor binding"/>
    <property type="evidence" value="ECO:0007669"/>
    <property type="project" value="InterPro"/>
</dbReference>
<comment type="subunit">
    <text evidence="7">Component of the translation initiation factor 2B (eIF2B) complex which is a heterodecamer of two sets of five different subunits: alpha, beta, gamma, delta and epsilon. Subunits alpha, beta and delta comprise a regulatory subcomplex and subunits epsilon and gamma comprise a catalytic subcomplex. Within the complex, the hexameric regulatory complex resides at the center, with the two heterodimeric catalytic subcomplexes bound on opposite sides.</text>
</comment>
<dbReference type="OrthoDB" id="424572at2759"/>
<dbReference type="PROSITE" id="PS51363">
    <property type="entry name" value="W2"/>
    <property type="match status" value="1"/>
</dbReference>
<feature type="region of interest" description="Disordered" evidence="8">
    <location>
        <begin position="434"/>
        <end position="457"/>
    </location>
</feature>
<dbReference type="Gene3D" id="3.90.550.10">
    <property type="entry name" value="Spore Coat Polysaccharide Biosynthesis Protein SpsA, Chain A"/>
    <property type="match status" value="1"/>
</dbReference>
<dbReference type="InterPro" id="IPR016024">
    <property type="entry name" value="ARM-type_fold"/>
</dbReference>
<evidence type="ECO:0000313" key="11">
    <source>
        <dbReference type="Proteomes" id="UP000186136"/>
    </source>
</evidence>
<accession>A0A1Q2YJS3</accession>
<sequence length="714" mass="80530">MPPKQNKETEDEPKIQAIVLADSFQTRFMPLTSVKPRCLLPLANVPLIEYTLEFLAQSSIVDEVYVMCCSHADQIQEYIDESKWVSLSSPFKKIQTIPSKESRSVGDAMRDIDSRGLITGDFILISGDVVTNVDITKVLEDHKKYKQSDRDYICTMVLTQAAPMHRSRSNIEPACFIMDKATNRCLYYQDLPPINGKKTSVNIDPEVLEDIGEFEVNNSLIDCHVDICTATVPTIFQENFDYQTLRSDFVKGVLGSDLLKKHIYSYITTDQYSARVESWQTYDGICQDVLERWCYPIVPERNLLEDQTYTYGSQHIYKESDVILSQSCKLQSCVVIGKDSFIGDETEIQNSVVGRSCKIGKNVVVENSYIWDGAIIEDGCIIKHAIVANDAIIRKNVILNPGSVIGFGVVIDENVIVANNVRIIKKPIRSATSSTLISSEEEDEDDDEDKDNDGEFDVPSRVVDELALRDPTVVGYNGLGFLYEDDEDSQGGNGGIVYEMAELNLSDSSIASSAITVHHTNKKKKRTHSSASGFVSEDEGESFDIEAIATVERAMENNHDLDTAMLELNTLRMSMNVTYHEVRESSCLAMIKRVNHFVDTDTLGVKNAAEKIFRQWGKMFERQVFDDDDQVDLLLILQNICHKLDAEYKALLFGCIAVVLYDIDILDDENIIAWWNSQESKNMPEIREKVAKWIEMLMADSSDEGSEEEDSEEE</sequence>
<dbReference type="GO" id="GO:0005851">
    <property type="term" value="C:eukaryotic translation initiation factor 2B complex"/>
    <property type="evidence" value="ECO:0007669"/>
    <property type="project" value="TreeGrafter"/>
</dbReference>
<dbReference type="Gene3D" id="2.160.10.10">
    <property type="entry name" value="Hexapeptide repeat proteins"/>
    <property type="match status" value="1"/>
</dbReference>
<dbReference type="InterPro" id="IPR003307">
    <property type="entry name" value="W2_domain"/>
</dbReference>
<dbReference type="PANTHER" id="PTHR45887">
    <property type="entry name" value="TRANSLATION INITIATION FACTOR EIF-2B SUBUNIT EPSILON"/>
    <property type="match status" value="1"/>
</dbReference>
<dbReference type="InterPro" id="IPR044123">
    <property type="entry name" value="W2_eIF2B_epsilon"/>
</dbReference>
<evidence type="ECO:0000256" key="8">
    <source>
        <dbReference type="SAM" id="MobiDB-lite"/>
    </source>
</evidence>
<dbReference type="PANTHER" id="PTHR45887:SF1">
    <property type="entry name" value="TRANSLATION INITIATION FACTOR EIF-2B SUBUNIT EPSILON"/>
    <property type="match status" value="1"/>
</dbReference>
<dbReference type="Pfam" id="PF25084">
    <property type="entry name" value="LbH_EIF2B"/>
    <property type="match status" value="1"/>
</dbReference>
<dbReference type="GO" id="GO:0005829">
    <property type="term" value="C:cytosol"/>
    <property type="evidence" value="ECO:0007669"/>
    <property type="project" value="UniProtKB-SubCell"/>
</dbReference>
<evidence type="ECO:0000259" key="9">
    <source>
        <dbReference type="PROSITE" id="PS51363"/>
    </source>
</evidence>
<name>A0A1Q2YJS3_9ASCO</name>
<dbReference type="Pfam" id="PF00483">
    <property type="entry name" value="NTP_transferase"/>
    <property type="match status" value="1"/>
</dbReference>
<reference evidence="10 11" key="1">
    <citation type="submission" date="2016-08" db="EMBL/GenBank/DDBJ databases">
        <title>Whole genome shotgun sequence of Pichia membranifaciens KS47-1.</title>
        <authorList>
            <person name="Konishi M."/>
            <person name="Ishida M."/>
            <person name="Arakawa T."/>
            <person name="Kato Y."/>
            <person name="Horiuchi J."/>
        </authorList>
    </citation>
    <scope>NUCLEOTIDE SEQUENCE [LARGE SCALE GENOMIC DNA]</scope>
    <source>
        <strain evidence="10 11">KS47-1</strain>
    </source>
</reference>
<keyword evidence="3" id="KW-0963">Cytoplasm</keyword>
<proteinExistence type="inferred from homology"/>
<dbReference type="SMART" id="SM00515">
    <property type="entry name" value="eIF5C"/>
    <property type="match status" value="1"/>
</dbReference>
<dbReference type="FunFam" id="3.90.550.10:FF:000066">
    <property type="entry name" value="Translation initiation factor eIF-2B subunit epsilon"/>
    <property type="match status" value="1"/>
</dbReference>
<gene>
    <name evidence="10" type="ORF">PMKS-003321</name>
</gene>
<keyword evidence="4" id="KW-0648">Protein biosynthesis</keyword>
<dbReference type="GO" id="GO:0005085">
    <property type="term" value="F:guanyl-nucleotide exchange factor activity"/>
    <property type="evidence" value="ECO:0007669"/>
    <property type="project" value="InterPro"/>
</dbReference>
<dbReference type="SUPFAM" id="SSF48371">
    <property type="entry name" value="ARM repeat"/>
    <property type="match status" value="1"/>
</dbReference>
<dbReference type="Proteomes" id="UP000186136">
    <property type="component" value="Unassembled WGS sequence"/>
</dbReference>
<feature type="domain" description="W2" evidence="9">
    <location>
        <begin position="537"/>
        <end position="707"/>
    </location>
</feature>
<feature type="compositionally biased region" description="Acidic residues" evidence="8">
    <location>
        <begin position="439"/>
        <end position="456"/>
    </location>
</feature>
<evidence type="ECO:0000256" key="7">
    <source>
        <dbReference type="ARBA" id="ARBA00046432"/>
    </source>
</evidence>
<dbReference type="InterPro" id="IPR056764">
    <property type="entry name" value="LbH_EIF2B3/5"/>
</dbReference>
<keyword evidence="4" id="KW-0396">Initiation factor</keyword>
<evidence type="ECO:0000256" key="4">
    <source>
        <dbReference type="ARBA" id="ARBA00022540"/>
    </source>
</evidence>
<evidence type="ECO:0000256" key="2">
    <source>
        <dbReference type="ARBA" id="ARBA00007878"/>
    </source>
</evidence>
<evidence type="ECO:0000256" key="5">
    <source>
        <dbReference type="ARBA" id="ARBA00044144"/>
    </source>
</evidence>
<protein>
    <recommendedName>
        <fullName evidence="5">Translation initiation factor eIF2B subunit epsilon</fullName>
    </recommendedName>
    <alternativeName>
        <fullName evidence="6">eIF2B GDP-GTP exchange factor subunit epsilon</fullName>
    </alternativeName>
</protein>
<dbReference type="SUPFAM" id="SSF53448">
    <property type="entry name" value="Nucleotide-diphospho-sugar transferases"/>
    <property type="match status" value="1"/>
</dbReference>
<dbReference type="CDD" id="cd11558">
    <property type="entry name" value="W2_eIF2B_epsilon"/>
    <property type="match status" value="1"/>
</dbReference>
<evidence type="ECO:0000313" key="10">
    <source>
        <dbReference type="EMBL" id="GAV29816.1"/>
    </source>
</evidence>
<dbReference type="AlphaFoldDB" id="A0A1Q2YJS3"/>
<organism evidence="10 11">
    <name type="scientific">Pichia membranifaciens</name>
    <dbReference type="NCBI Taxonomy" id="4926"/>
    <lineage>
        <taxon>Eukaryota</taxon>
        <taxon>Fungi</taxon>
        <taxon>Dikarya</taxon>
        <taxon>Ascomycota</taxon>
        <taxon>Saccharomycotina</taxon>
        <taxon>Pichiomycetes</taxon>
        <taxon>Pichiales</taxon>
        <taxon>Pichiaceae</taxon>
        <taxon>Pichia</taxon>
    </lineage>
</organism>
<dbReference type="InterPro" id="IPR035543">
    <property type="entry name" value="eIF-2B_epsilon_N"/>
</dbReference>
<comment type="caution">
    <text evidence="10">The sequence shown here is derived from an EMBL/GenBank/DDBJ whole genome shotgun (WGS) entry which is preliminary data.</text>
</comment>
<dbReference type="Pfam" id="PF02020">
    <property type="entry name" value="W2"/>
    <property type="match status" value="1"/>
</dbReference>
<dbReference type="CDD" id="cd05787">
    <property type="entry name" value="LbH_eIF2B_epsilon"/>
    <property type="match status" value="1"/>
</dbReference>
<dbReference type="InterPro" id="IPR005835">
    <property type="entry name" value="NTP_transferase_dom"/>
</dbReference>
<dbReference type="InterPro" id="IPR029044">
    <property type="entry name" value="Nucleotide-diphossugar_trans"/>
</dbReference>
<evidence type="ECO:0000256" key="6">
    <source>
        <dbReference type="ARBA" id="ARBA00044345"/>
    </source>
</evidence>
<evidence type="ECO:0000256" key="1">
    <source>
        <dbReference type="ARBA" id="ARBA00004514"/>
    </source>
</evidence>
<dbReference type="InterPro" id="IPR051956">
    <property type="entry name" value="eIF2B_epsilon"/>
</dbReference>